<reference evidence="2 3" key="1">
    <citation type="submission" date="2024-04" db="EMBL/GenBank/DDBJ databases">
        <authorList>
            <person name="Abashina T."/>
            <person name="Shaikin A."/>
        </authorList>
    </citation>
    <scope>NUCLEOTIDE SEQUENCE [LARGE SCALE GENOMIC DNA]</scope>
    <source>
        <strain evidence="2 3">AAFK</strain>
    </source>
</reference>
<organism evidence="2 3">
    <name type="scientific">Thermithiobacillus plumbiphilus</name>
    <dbReference type="NCBI Taxonomy" id="1729899"/>
    <lineage>
        <taxon>Bacteria</taxon>
        <taxon>Pseudomonadati</taxon>
        <taxon>Pseudomonadota</taxon>
        <taxon>Acidithiobacillia</taxon>
        <taxon>Acidithiobacillales</taxon>
        <taxon>Thermithiobacillaceae</taxon>
        <taxon>Thermithiobacillus</taxon>
    </lineage>
</organism>
<feature type="transmembrane region" description="Helical" evidence="1">
    <location>
        <begin position="85"/>
        <end position="106"/>
    </location>
</feature>
<name>A0ABU9DA86_9PROT</name>
<keyword evidence="1" id="KW-0812">Transmembrane</keyword>
<feature type="transmembrane region" description="Helical" evidence="1">
    <location>
        <begin position="148"/>
        <end position="171"/>
    </location>
</feature>
<dbReference type="GO" id="GO:0016491">
    <property type="term" value="F:oxidoreductase activity"/>
    <property type="evidence" value="ECO:0007669"/>
    <property type="project" value="UniProtKB-KW"/>
</dbReference>
<feature type="transmembrane region" description="Helical" evidence="1">
    <location>
        <begin position="272"/>
        <end position="290"/>
    </location>
</feature>
<dbReference type="PANTHER" id="PTHR38095">
    <property type="entry name" value="ANAEROBIC DIMETHYL SULFOXIDE REDUCTASE CHAIN YNFH"/>
    <property type="match status" value="1"/>
</dbReference>
<feature type="transmembrane region" description="Helical" evidence="1">
    <location>
        <begin position="112"/>
        <end position="136"/>
    </location>
</feature>
<sequence>MHASISTIFLTLFSGAGFGLMSLTILANWLRLDGGLSVMETLVAGVLALVFVTIGMISSTFHLANPKNAWRAFSRWRTSWLAREGVFAVAFYPFALLYLGAIWLWQDALNPVALIGGVGALLLSLATVFSQGMIYACLRTIRQWNTPLIPTAFLFMGFALGATTLAAVRLYTGAGAGALVTMAVALTVAAAIVKAIYYYWIAQPGGPTINTAIGFTRAKVRLLDQGHTAGTFLTEEFGHVVAPQTAGILKVVVFVLGFAVPGWLLVSALYTGNAMLGAIAVLSAFLGIYVERWLFWTEAQHVVNLYHGRQQC</sequence>
<evidence type="ECO:0000256" key="1">
    <source>
        <dbReference type="SAM" id="Phobius"/>
    </source>
</evidence>
<evidence type="ECO:0000313" key="2">
    <source>
        <dbReference type="EMBL" id="MEK8090416.1"/>
    </source>
</evidence>
<gene>
    <name evidence="2" type="ORF">WOB96_11670</name>
</gene>
<dbReference type="Proteomes" id="UP001446205">
    <property type="component" value="Unassembled WGS sequence"/>
</dbReference>
<protein>
    <submittedName>
        <fullName evidence="2">DmsC/YnfH family molybdoenzyme membrane anchor subunit</fullName>
        <ecNumber evidence="2">1.8.5.3</ecNumber>
    </submittedName>
</protein>
<feature type="transmembrane region" description="Helical" evidence="1">
    <location>
        <begin position="177"/>
        <end position="200"/>
    </location>
</feature>
<accession>A0ABU9DA86</accession>
<feature type="transmembrane region" description="Helical" evidence="1">
    <location>
        <begin position="42"/>
        <end position="64"/>
    </location>
</feature>
<keyword evidence="3" id="KW-1185">Reference proteome</keyword>
<keyword evidence="1" id="KW-0472">Membrane</keyword>
<dbReference type="Pfam" id="PF04976">
    <property type="entry name" value="DmsC"/>
    <property type="match status" value="1"/>
</dbReference>
<dbReference type="EMBL" id="JBBPCO010000012">
    <property type="protein sequence ID" value="MEK8090416.1"/>
    <property type="molecule type" value="Genomic_DNA"/>
</dbReference>
<feature type="transmembrane region" description="Helical" evidence="1">
    <location>
        <begin position="7"/>
        <end position="30"/>
    </location>
</feature>
<feature type="transmembrane region" description="Helical" evidence="1">
    <location>
        <begin position="247"/>
        <end position="266"/>
    </location>
</feature>
<proteinExistence type="predicted"/>
<comment type="caution">
    <text evidence="2">The sequence shown here is derived from an EMBL/GenBank/DDBJ whole genome shotgun (WGS) entry which is preliminary data.</text>
</comment>
<dbReference type="InterPro" id="IPR007059">
    <property type="entry name" value="DmsC"/>
</dbReference>
<dbReference type="EC" id="1.8.5.3" evidence="2"/>
<dbReference type="RefSeq" id="WP_341371473.1">
    <property type="nucleotide sequence ID" value="NZ_JBBPCO010000012.1"/>
</dbReference>
<keyword evidence="1" id="KW-1133">Transmembrane helix</keyword>
<evidence type="ECO:0000313" key="3">
    <source>
        <dbReference type="Proteomes" id="UP001446205"/>
    </source>
</evidence>
<dbReference type="PANTHER" id="PTHR38095:SF1">
    <property type="entry name" value="ANAEROBIC DIMETHYL SULFOXIDE REDUCTASE CHAIN YNFH"/>
    <property type="match status" value="1"/>
</dbReference>
<keyword evidence="2" id="KW-0560">Oxidoreductase</keyword>